<dbReference type="GeneID" id="20226229"/>
<reference evidence="1 2" key="1">
    <citation type="journal article" date="2011" name="Proc. Natl. Acad. Sci. U.S.A.">
        <title>Niche of harmful alga Aureococcus anophagefferens revealed through ecogenomics.</title>
        <authorList>
            <person name="Gobler C.J."/>
            <person name="Berry D.L."/>
            <person name="Dyhrman S.T."/>
            <person name="Wilhelm S.W."/>
            <person name="Salamov A."/>
            <person name="Lobanov A.V."/>
            <person name="Zhang Y."/>
            <person name="Collier J.L."/>
            <person name="Wurch L.L."/>
            <person name="Kustka A.B."/>
            <person name="Dill B.D."/>
            <person name="Shah M."/>
            <person name="VerBerkmoes N.C."/>
            <person name="Kuo A."/>
            <person name="Terry A."/>
            <person name="Pangilinan J."/>
            <person name="Lindquist E.A."/>
            <person name="Lucas S."/>
            <person name="Paulsen I.T."/>
            <person name="Hattenrath-Lehmann T.K."/>
            <person name="Talmage S.C."/>
            <person name="Walker E.A."/>
            <person name="Koch F."/>
            <person name="Burson A.M."/>
            <person name="Marcoval M.A."/>
            <person name="Tang Y.Z."/>
            <person name="Lecleir G.R."/>
            <person name="Coyne K.J."/>
            <person name="Berg G.M."/>
            <person name="Bertrand E.M."/>
            <person name="Saito M.A."/>
            <person name="Gladyshev V.N."/>
            <person name="Grigoriev I.V."/>
        </authorList>
    </citation>
    <scope>NUCLEOTIDE SEQUENCE [LARGE SCALE GENOMIC DNA]</scope>
    <source>
        <strain evidence="2">CCMP 1984</strain>
    </source>
</reference>
<dbReference type="InParanoid" id="F0YL24"/>
<evidence type="ECO:0000313" key="1">
    <source>
        <dbReference type="EMBL" id="EGB04189.1"/>
    </source>
</evidence>
<name>F0YL24_AURAN</name>
<organism evidence="2">
    <name type="scientific">Aureococcus anophagefferens</name>
    <name type="common">Harmful bloom alga</name>
    <dbReference type="NCBI Taxonomy" id="44056"/>
    <lineage>
        <taxon>Eukaryota</taxon>
        <taxon>Sar</taxon>
        <taxon>Stramenopiles</taxon>
        <taxon>Ochrophyta</taxon>
        <taxon>Pelagophyceae</taxon>
        <taxon>Pelagomonadales</taxon>
        <taxon>Pelagomonadaceae</taxon>
        <taxon>Aureococcus</taxon>
    </lineage>
</organism>
<evidence type="ECO:0000313" key="2">
    <source>
        <dbReference type="Proteomes" id="UP000002729"/>
    </source>
</evidence>
<keyword evidence="2" id="KW-1185">Reference proteome</keyword>
<accession>F0YL24</accession>
<protein>
    <submittedName>
        <fullName evidence="1">Uncharacterized protein</fullName>
    </submittedName>
</protein>
<dbReference type="KEGG" id="aaf:AURANDRAFT_67417"/>
<sequence>MIVDETLLSEEPLLMQVWSKRASPLPDYLIGESRARLDALISAGGKATPTTFELGRPGHRQQGVISCSLSFEQQEETGAMSGIHQKLTEASRDAIGSLGLALTINHDAEAATEAYAGAHTAHLERQEVLRTEREAAAVAAANNRLDVQSHLFIENSKGNASNTVGEKYGGEATLRRQHLPKFFDCRSSADFHGGIDPITGLPWRIDNAGCRRFFLGLLPRGQDYS</sequence>
<dbReference type="OrthoDB" id="10693355at2759"/>
<dbReference type="EMBL" id="GL833155">
    <property type="protein sequence ID" value="EGB04189.1"/>
    <property type="molecule type" value="Genomic_DNA"/>
</dbReference>
<proteinExistence type="predicted"/>
<dbReference type="AlphaFoldDB" id="F0YL24"/>
<dbReference type="RefSeq" id="XP_009041174.1">
    <property type="nucleotide sequence ID" value="XM_009042926.1"/>
</dbReference>
<gene>
    <name evidence="1" type="ORF">AURANDRAFT_67417</name>
</gene>
<dbReference type="Proteomes" id="UP000002729">
    <property type="component" value="Unassembled WGS sequence"/>
</dbReference>